<name>E6YGB3_BARC7</name>
<evidence type="ECO:0000256" key="1">
    <source>
        <dbReference type="SAM" id="Phobius"/>
    </source>
</evidence>
<protein>
    <submittedName>
        <fullName evidence="2">Uncharacterized protein</fullName>
    </submittedName>
</protein>
<sequence length="111" mass="12669">MFRPLVKLMIFIFVTLTCITLVVDGMRSVSASNLTINPFSKILAVFLHTDINSLNQFICSIMPSLLSSTCIILINFPAWLIFGILAITFYILSYEPRKPFHKISYQEGEYI</sequence>
<keyword evidence="1" id="KW-0472">Membrane</keyword>
<evidence type="ECO:0000313" key="2">
    <source>
        <dbReference type="EMBL" id="CBI75901.1"/>
    </source>
</evidence>
<dbReference type="KEGG" id="bcd:BARCL_0220"/>
<dbReference type="EMBL" id="FN645454">
    <property type="protein sequence ID" value="CBI75901.1"/>
    <property type="molecule type" value="Genomic_DNA"/>
</dbReference>
<gene>
    <name evidence="2" type="ordered locus">BARCL_0220</name>
</gene>
<reference evidence="2 3" key="2">
    <citation type="journal article" date="2011" name="PLoS Genet.">
        <title>Parallel evolution of a type IV secretion system in radiating lineages of the host-restricted bacterial pathogen Bartonella.</title>
        <authorList>
            <person name="Engel P."/>
            <person name="Salzburger W."/>
            <person name="Liesch M."/>
            <person name="Chang C.C."/>
            <person name="Maruyama S."/>
            <person name="Lanz C."/>
            <person name="Calteau A."/>
            <person name="Lajus A."/>
            <person name="Medigue C."/>
            <person name="Schuster S.C."/>
            <person name="Dehio C."/>
        </authorList>
    </citation>
    <scope>NUCLEOTIDE SEQUENCE [LARGE SCALE GENOMIC DNA]</scope>
    <source>
        <strain evidence="3">CIP 104772 / 73</strain>
    </source>
</reference>
<proteinExistence type="predicted"/>
<keyword evidence="1" id="KW-0812">Transmembrane</keyword>
<dbReference type="STRING" id="696125.BARCL_0220"/>
<keyword evidence="3" id="KW-1185">Reference proteome</keyword>
<dbReference type="HOGENOM" id="CLU_152398_0_0_5"/>
<feature type="transmembrane region" description="Helical" evidence="1">
    <location>
        <begin position="71"/>
        <end position="92"/>
    </location>
</feature>
<reference evidence="3" key="1">
    <citation type="submission" date="2009-11" db="EMBL/GenBank/DDBJ databases">
        <title>Genome sequencing of Bartonella species and comparative genomics.</title>
        <authorList>
            <person name="Engel P."/>
            <person name="Salzburger W."/>
            <person name="Marius L."/>
            <person name="Chao-Chin C."/>
            <person name="Soichi M."/>
            <person name="Christa L."/>
            <person name="Alexandra C."/>
            <person name="Aurelie L."/>
            <person name="Claudine M."/>
            <person name="Stephan S.C."/>
            <person name="Christoph D."/>
        </authorList>
    </citation>
    <scope>NUCLEOTIDE SEQUENCE [LARGE SCALE GENOMIC DNA]</scope>
    <source>
        <strain evidence="3">CIP 104772 / 73</strain>
    </source>
</reference>
<dbReference type="eggNOG" id="ENOG5031ESS">
    <property type="taxonomic scope" value="Bacteria"/>
</dbReference>
<accession>E6YGB3</accession>
<dbReference type="AlphaFoldDB" id="E6YGB3"/>
<dbReference type="Proteomes" id="UP000009101">
    <property type="component" value="Chromosome"/>
</dbReference>
<organism evidence="2 3">
    <name type="scientific">Bartonella clarridgeiae (strain CCUG 45776 / CIP 104772 / 73)</name>
    <dbReference type="NCBI Taxonomy" id="696125"/>
    <lineage>
        <taxon>Bacteria</taxon>
        <taxon>Pseudomonadati</taxon>
        <taxon>Pseudomonadota</taxon>
        <taxon>Alphaproteobacteria</taxon>
        <taxon>Hyphomicrobiales</taxon>
        <taxon>Bartonellaceae</taxon>
        <taxon>Bartonella</taxon>
    </lineage>
</organism>
<evidence type="ECO:0000313" key="3">
    <source>
        <dbReference type="Proteomes" id="UP000009101"/>
    </source>
</evidence>
<keyword evidence="1" id="KW-1133">Transmembrane helix</keyword>